<evidence type="ECO:0000256" key="1">
    <source>
        <dbReference type="ARBA" id="ARBA00022598"/>
    </source>
</evidence>
<dbReference type="PROSITE" id="PS51185">
    <property type="entry name" value="WHEP_TRS_2"/>
    <property type="match status" value="2"/>
</dbReference>
<protein>
    <submittedName>
        <fullName evidence="8">Methionine--tRNA ligase, cytoplasmic</fullName>
    </submittedName>
</protein>
<keyword evidence="4" id="KW-0648">Protein biosynthesis</keyword>
<dbReference type="Pfam" id="PF00458">
    <property type="entry name" value="WHEP-TRS"/>
    <property type="match status" value="2"/>
</dbReference>
<dbReference type="SUPFAM" id="SSF47060">
    <property type="entry name" value="S15/NS1 RNA-binding domain"/>
    <property type="match status" value="2"/>
</dbReference>
<name>A0A8D8RNP7_9HEMI</name>
<feature type="domain" description="WHEP-TRS" evidence="7">
    <location>
        <begin position="91"/>
        <end position="148"/>
    </location>
</feature>
<reference evidence="8" key="1">
    <citation type="submission" date="2021-05" db="EMBL/GenBank/DDBJ databases">
        <authorList>
            <person name="Alioto T."/>
            <person name="Alioto T."/>
            <person name="Gomez Garrido J."/>
        </authorList>
    </citation>
    <scope>NUCLEOTIDE SEQUENCE</scope>
</reference>
<feature type="region of interest" description="Disordered" evidence="6">
    <location>
        <begin position="139"/>
        <end position="159"/>
    </location>
</feature>
<feature type="domain" description="WHEP-TRS" evidence="7">
    <location>
        <begin position="30"/>
        <end position="86"/>
    </location>
</feature>
<evidence type="ECO:0000256" key="4">
    <source>
        <dbReference type="ARBA" id="ARBA00022917"/>
    </source>
</evidence>
<dbReference type="SMART" id="SM00991">
    <property type="entry name" value="WHEP-TRS"/>
    <property type="match status" value="2"/>
</dbReference>
<evidence type="ECO:0000313" key="8">
    <source>
        <dbReference type="EMBL" id="CAG6654475.1"/>
    </source>
</evidence>
<proteinExistence type="predicted"/>
<accession>A0A8D8RNP7</accession>
<dbReference type="GO" id="GO:0006418">
    <property type="term" value="P:tRNA aminoacylation for protein translation"/>
    <property type="evidence" value="ECO:0007669"/>
    <property type="project" value="InterPro"/>
</dbReference>
<dbReference type="AlphaFoldDB" id="A0A8D8RNP7"/>
<organism evidence="8">
    <name type="scientific">Cacopsylla melanoneura</name>
    <dbReference type="NCBI Taxonomy" id="428564"/>
    <lineage>
        <taxon>Eukaryota</taxon>
        <taxon>Metazoa</taxon>
        <taxon>Ecdysozoa</taxon>
        <taxon>Arthropoda</taxon>
        <taxon>Hexapoda</taxon>
        <taxon>Insecta</taxon>
        <taxon>Pterygota</taxon>
        <taxon>Neoptera</taxon>
        <taxon>Paraneoptera</taxon>
        <taxon>Hemiptera</taxon>
        <taxon>Sternorrhyncha</taxon>
        <taxon>Psylloidea</taxon>
        <taxon>Psyllidae</taxon>
        <taxon>Psyllinae</taxon>
        <taxon>Cacopsylla</taxon>
    </lineage>
</organism>
<dbReference type="InterPro" id="IPR000738">
    <property type="entry name" value="WHEP-TRS_dom"/>
</dbReference>
<evidence type="ECO:0000256" key="6">
    <source>
        <dbReference type="SAM" id="MobiDB-lite"/>
    </source>
</evidence>
<keyword evidence="1 8" id="KW-0436">Ligase</keyword>
<feature type="compositionally biased region" description="Polar residues" evidence="6">
    <location>
        <begin position="139"/>
        <end position="150"/>
    </location>
</feature>
<evidence type="ECO:0000256" key="3">
    <source>
        <dbReference type="ARBA" id="ARBA00022840"/>
    </source>
</evidence>
<evidence type="ECO:0000259" key="7">
    <source>
        <dbReference type="PROSITE" id="PS51185"/>
    </source>
</evidence>
<dbReference type="InterPro" id="IPR009068">
    <property type="entry name" value="uS15_NS1_RNA-bd_sf"/>
</dbReference>
<sequence length="159" mass="16511">MSNVLILAPAKLEASEVSNGSSGGETEFKSVEECEKAVADQGNLVRQMKSGGTSKAELAPHVERLLALKKQLELLKSKGGASEVSNGNTGDTKALEEEITKQAEIVRKLKASAGGDKSVFAADLAKLLSLKQQLATLMGNSGTSATSPAPSGSKKNKKK</sequence>
<evidence type="ECO:0000256" key="5">
    <source>
        <dbReference type="ARBA" id="ARBA00023146"/>
    </source>
</evidence>
<keyword evidence="3" id="KW-0067">ATP-binding</keyword>
<dbReference type="GO" id="GO:0004812">
    <property type="term" value="F:aminoacyl-tRNA ligase activity"/>
    <property type="evidence" value="ECO:0007669"/>
    <property type="project" value="UniProtKB-KW"/>
</dbReference>
<dbReference type="Gene3D" id="1.10.287.10">
    <property type="entry name" value="S15/NS1, RNA-binding"/>
    <property type="match status" value="2"/>
</dbReference>
<dbReference type="EMBL" id="HBUF01177916">
    <property type="protein sequence ID" value="CAG6654475.1"/>
    <property type="molecule type" value="Transcribed_RNA"/>
</dbReference>
<evidence type="ECO:0000256" key="2">
    <source>
        <dbReference type="ARBA" id="ARBA00022741"/>
    </source>
</evidence>
<dbReference type="GO" id="GO:0005524">
    <property type="term" value="F:ATP binding"/>
    <property type="evidence" value="ECO:0007669"/>
    <property type="project" value="UniProtKB-KW"/>
</dbReference>
<keyword evidence="5" id="KW-0030">Aminoacyl-tRNA synthetase</keyword>
<keyword evidence="2" id="KW-0547">Nucleotide-binding</keyword>